<proteinExistence type="inferred from homology"/>
<dbReference type="EMBL" id="QYUQ01000002">
    <property type="protein sequence ID" value="RJG01173.1"/>
    <property type="molecule type" value="Genomic_DNA"/>
</dbReference>
<gene>
    <name evidence="7" type="primary">flgL</name>
    <name evidence="7" type="ORF">D3878_05890</name>
</gene>
<dbReference type="PANTHER" id="PTHR42792">
    <property type="entry name" value="FLAGELLIN"/>
    <property type="match status" value="1"/>
</dbReference>
<dbReference type="GO" id="GO:0071973">
    <property type="term" value="P:bacterial-type flagellum-dependent cell motility"/>
    <property type="evidence" value="ECO:0007669"/>
    <property type="project" value="InterPro"/>
</dbReference>
<keyword evidence="4" id="KW-0975">Bacterial flagellum</keyword>
<dbReference type="Pfam" id="PF00669">
    <property type="entry name" value="Flagellin_N"/>
    <property type="match status" value="1"/>
</dbReference>
<protein>
    <submittedName>
        <fullName evidence="7">Flagellar hook-associated protein 3</fullName>
    </submittedName>
</protein>
<name>A0A3A3FYA8_9BURK</name>
<comment type="similarity">
    <text evidence="3">Belongs to the bacterial flagellin family.</text>
</comment>
<evidence type="ECO:0000256" key="1">
    <source>
        <dbReference type="ARBA" id="ARBA00004365"/>
    </source>
</evidence>
<dbReference type="GO" id="GO:0005576">
    <property type="term" value="C:extracellular region"/>
    <property type="evidence" value="ECO:0007669"/>
    <property type="project" value="UniProtKB-SubCell"/>
</dbReference>
<dbReference type="NCBIfam" id="TIGR02550">
    <property type="entry name" value="flagell_flgL"/>
    <property type="match status" value="1"/>
</dbReference>
<evidence type="ECO:0000313" key="7">
    <source>
        <dbReference type="EMBL" id="RJG01173.1"/>
    </source>
</evidence>
<keyword evidence="7" id="KW-0966">Cell projection</keyword>
<dbReference type="InterPro" id="IPR049119">
    <property type="entry name" value="FlgK_D2-like"/>
</dbReference>
<evidence type="ECO:0000256" key="2">
    <source>
        <dbReference type="ARBA" id="ARBA00004613"/>
    </source>
</evidence>
<evidence type="ECO:0000313" key="8">
    <source>
        <dbReference type="Proteomes" id="UP000266327"/>
    </source>
</evidence>
<dbReference type="InterPro" id="IPR013384">
    <property type="entry name" value="Flagell_FlgL"/>
</dbReference>
<dbReference type="Proteomes" id="UP000266327">
    <property type="component" value="Unassembled WGS sequence"/>
</dbReference>
<reference evidence="8" key="1">
    <citation type="submission" date="2018-09" db="EMBL/GenBank/DDBJ databases">
        <authorList>
            <person name="Zhu H."/>
        </authorList>
    </citation>
    <scope>NUCLEOTIDE SEQUENCE [LARGE SCALE GENOMIC DNA]</scope>
    <source>
        <strain evidence="8">K1S02-23</strain>
    </source>
</reference>
<dbReference type="Pfam" id="PF21158">
    <property type="entry name" value="flgK_1st_1"/>
    <property type="match status" value="1"/>
</dbReference>
<dbReference type="GO" id="GO:0009424">
    <property type="term" value="C:bacterial-type flagellum hook"/>
    <property type="evidence" value="ECO:0007669"/>
    <property type="project" value="InterPro"/>
</dbReference>
<feature type="domain" description="Flagellar hook-associated protein 1 D2-like" evidence="6">
    <location>
        <begin position="198"/>
        <end position="281"/>
    </location>
</feature>
<dbReference type="OrthoDB" id="9768249at2"/>
<evidence type="ECO:0000259" key="6">
    <source>
        <dbReference type="Pfam" id="PF21158"/>
    </source>
</evidence>
<evidence type="ECO:0000256" key="3">
    <source>
        <dbReference type="ARBA" id="ARBA00005709"/>
    </source>
</evidence>
<dbReference type="SUPFAM" id="SSF64518">
    <property type="entry name" value="Phase 1 flagellin"/>
    <property type="match status" value="1"/>
</dbReference>
<organism evidence="7 8">
    <name type="scientific">Noviherbaspirillum sedimenti</name>
    <dbReference type="NCBI Taxonomy" id="2320865"/>
    <lineage>
        <taxon>Bacteria</taxon>
        <taxon>Pseudomonadati</taxon>
        <taxon>Pseudomonadota</taxon>
        <taxon>Betaproteobacteria</taxon>
        <taxon>Burkholderiales</taxon>
        <taxon>Oxalobacteraceae</taxon>
        <taxon>Noviherbaspirillum</taxon>
    </lineage>
</organism>
<keyword evidence="8" id="KW-1185">Reference proteome</keyword>
<feature type="domain" description="Flagellin N-terminal" evidence="5">
    <location>
        <begin position="4"/>
        <end position="139"/>
    </location>
</feature>
<dbReference type="InterPro" id="IPR001492">
    <property type="entry name" value="Flagellin"/>
</dbReference>
<keyword evidence="7" id="KW-0282">Flagellum</keyword>
<evidence type="ECO:0000256" key="4">
    <source>
        <dbReference type="ARBA" id="ARBA00023143"/>
    </source>
</evidence>
<comment type="subcellular location">
    <subcellularLocation>
        <location evidence="1">Bacterial flagellum</location>
    </subcellularLocation>
    <subcellularLocation>
        <location evidence="2">Secreted</location>
    </subcellularLocation>
</comment>
<sequence length="402" mass="41682">MRISTHTFFETSTSRLSELQANLMRTQQQISSGRRLLTPADDPVAAARAYDVSQARSVNEQFGANRENVKSALGMEEGVLQSVTSLLQDVKTLLVGAGNGAYSDTDRQSIATELKGRFEELLGLANSDDGMGGYMFAGFQSGTQPFAQTATGALYNGDQGARMLQVGTSRQIAFSDSGSAVFQQIKNGNGSFALSAAAGNAGSGTFSPGAVTDTSLLTGHNYSVTFAVSAAGTTYDVVDVTSGTTLSAGNAYSSGAAITFDGIQFEVGGQPANGDSFAVAPSTNQSVFSTMKDLIDLLNTPVAGAAGKGNLTNGLAVAHGNLDNALDNILTVRAAVGSRLKEIDALDNAGADADIQYAQTLSALQDLDYSKAISSLMQQQTTLNAAQQTFAKVSGLSLFNYL</sequence>
<dbReference type="GO" id="GO:0005198">
    <property type="term" value="F:structural molecule activity"/>
    <property type="evidence" value="ECO:0007669"/>
    <property type="project" value="InterPro"/>
</dbReference>
<dbReference type="PANTHER" id="PTHR42792:SF1">
    <property type="entry name" value="FLAGELLAR HOOK-ASSOCIATED PROTEIN 3"/>
    <property type="match status" value="1"/>
</dbReference>
<dbReference type="RefSeq" id="WP_119784623.1">
    <property type="nucleotide sequence ID" value="NZ_QYUQ01000002.1"/>
</dbReference>
<dbReference type="Gene3D" id="1.20.1330.10">
    <property type="entry name" value="f41 fragment of flagellin, N-terminal domain"/>
    <property type="match status" value="2"/>
</dbReference>
<comment type="caution">
    <text evidence="7">The sequence shown here is derived from an EMBL/GenBank/DDBJ whole genome shotgun (WGS) entry which is preliminary data.</text>
</comment>
<dbReference type="AlphaFoldDB" id="A0A3A3FYA8"/>
<keyword evidence="7" id="KW-0969">Cilium</keyword>
<evidence type="ECO:0000259" key="5">
    <source>
        <dbReference type="Pfam" id="PF00669"/>
    </source>
</evidence>
<dbReference type="InterPro" id="IPR001029">
    <property type="entry name" value="Flagellin_N"/>
</dbReference>
<accession>A0A3A3FYA8</accession>